<evidence type="ECO:0000256" key="3">
    <source>
        <dbReference type="ARBA" id="ARBA00022989"/>
    </source>
</evidence>
<evidence type="ECO:0000313" key="14">
    <source>
        <dbReference type="EMBL" id="AYV91835.1"/>
    </source>
</evidence>
<evidence type="ECO:0000256" key="2">
    <source>
        <dbReference type="ARBA" id="ARBA00022692"/>
    </source>
</evidence>
<feature type="transmembrane region" description="Helical" evidence="5">
    <location>
        <begin position="364"/>
        <end position="389"/>
    </location>
</feature>
<evidence type="ECO:0000313" key="9">
    <source>
        <dbReference type="EMBL" id="AYV91765.1"/>
    </source>
</evidence>
<dbReference type="GO" id="GO:0016020">
    <property type="term" value="C:membrane"/>
    <property type="evidence" value="ECO:0007669"/>
    <property type="project" value="UniProtKB-SubCell"/>
</dbReference>
<dbReference type="RefSeq" id="WP_061647442.1">
    <property type="nucleotide sequence ID" value="NZ_CP035260.1"/>
</dbReference>
<feature type="transmembrane region" description="Helical" evidence="5">
    <location>
        <begin position="7"/>
        <end position="28"/>
    </location>
</feature>
<organism evidence="16">
    <name type="scientific">Streptococcus pneumoniae</name>
    <dbReference type="NCBI Taxonomy" id="1313"/>
    <lineage>
        <taxon>Bacteria</taxon>
        <taxon>Bacillati</taxon>
        <taxon>Bacillota</taxon>
        <taxon>Bacilli</taxon>
        <taxon>Lactobacillales</taxon>
        <taxon>Streptococcaceae</taxon>
        <taxon>Streptococcus</taxon>
    </lineage>
</organism>
<evidence type="ECO:0000313" key="15">
    <source>
        <dbReference type="EMBL" id="AYV91849.1"/>
    </source>
</evidence>
<keyword evidence="2 5" id="KW-0812">Transmembrane</keyword>
<comment type="subcellular location">
    <subcellularLocation>
        <location evidence="1">Membrane</location>
        <topology evidence="1">Multi-pass membrane protein</topology>
    </subcellularLocation>
</comment>
<dbReference type="EMBL" id="MH256130">
    <property type="protein sequence ID" value="AYV91779.1"/>
    <property type="molecule type" value="Genomic_DNA"/>
</dbReference>
<keyword evidence="4 5" id="KW-0472">Membrane</keyword>
<feature type="transmembrane region" description="Helical" evidence="5">
    <location>
        <begin position="321"/>
        <end position="344"/>
    </location>
</feature>
<evidence type="ECO:0000313" key="13">
    <source>
        <dbReference type="EMBL" id="AYV91821.1"/>
    </source>
</evidence>
<feature type="transmembrane region" description="Helical" evidence="5">
    <location>
        <begin position="249"/>
        <end position="269"/>
    </location>
</feature>
<keyword evidence="3 5" id="KW-1133">Transmembrane helix</keyword>
<evidence type="ECO:0000313" key="16">
    <source>
        <dbReference type="EMBL" id="AYV91863.1"/>
    </source>
</evidence>
<feature type="transmembrane region" description="Helical" evidence="5">
    <location>
        <begin position="120"/>
        <end position="144"/>
    </location>
</feature>
<sequence>MHVRLDGLLDYIFLFSVIITCNTMYSTSQGFDGLGKWATLLLVVSVILKLLISRISMKAINVIVSRSLIFILIILLIVILNGFKISETSFVYYFVLFPIFMMILQMYYDVNEIANLIRKFVRIIFLLAIGSLLFWLIGSVFHIISPTVYVLNYWNGGGIVEGYYNLHFEAQKIEILGAILIRNTGIFAEAPMWSLVLSLALIFQTLHIKKWNFTTWTLIITIMTTTSTTGVYIIGLIFLYVLFSKTSGVKRYVSSLFILAIICCFSILWDNKSGTGSATIRFDDYKAGFLAWQKSPIWGLGISDGLRTIEQHMDRTVRYNLGYSNSFFVVLAQGGIMLASYYFYPVIKIILNKFSSNDLKFSALLIIFLMITTIFIETYMFLFVISLYYSLDFGDDRDCHEKQYITN</sequence>
<dbReference type="EMBL" id="MH256136">
    <property type="protein sequence ID" value="AYV91863.1"/>
    <property type="molecule type" value="Genomic_DNA"/>
</dbReference>
<evidence type="ECO:0000313" key="11">
    <source>
        <dbReference type="EMBL" id="AYV91793.1"/>
    </source>
</evidence>
<feature type="domain" description="O-antigen ligase-related" evidence="6">
    <location>
        <begin position="214"/>
        <end position="342"/>
    </location>
</feature>
<evidence type="ECO:0000256" key="4">
    <source>
        <dbReference type="ARBA" id="ARBA00023136"/>
    </source>
</evidence>
<dbReference type="EMBL" id="MH256135">
    <property type="protein sequence ID" value="AYV91849.1"/>
    <property type="molecule type" value="Genomic_DNA"/>
</dbReference>
<name>A0A3G5AXF6_STREE</name>
<dbReference type="EMBL" id="MH256134">
    <property type="protein sequence ID" value="AYV91835.1"/>
    <property type="molecule type" value="Genomic_DNA"/>
</dbReference>
<evidence type="ECO:0000313" key="7">
    <source>
        <dbReference type="EMBL" id="AYV91737.1"/>
    </source>
</evidence>
<dbReference type="EMBL" id="MH256131">
    <property type="protein sequence ID" value="AYV91793.1"/>
    <property type="molecule type" value="Genomic_DNA"/>
</dbReference>
<evidence type="ECO:0000259" key="6">
    <source>
        <dbReference type="Pfam" id="PF04932"/>
    </source>
</evidence>
<feature type="transmembrane region" description="Helical" evidence="5">
    <location>
        <begin position="186"/>
        <end position="206"/>
    </location>
</feature>
<proteinExistence type="predicted"/>
<gene>
    <name evidence="16" type="primary">wzy</name>
</gene>
<dbReference type="InterPro" id="IPR007016">
    <property type="entry name" value="O-antigen_ligase-rel_domated"/>
</dbReference>
<dbReference type="EMBL" id="MH256128">
    <property type="protein sequence ID" value="AYV91751.1"/>
    <property type="molecule type" value="Genomic_DNA"/>
</dbReference>
<dbReference type="Pfam" id="PF04932">
    <property type="entry name" value="Wzy_C"/>
    <property type="match status" value="1"/>
</dbReference>
<feature type="transmembrane region" description="Helical" evidence="5">
    <location>
        <begin position="34"/>
        <end position="52"/>
    </location>
</feature>
<protein>
    <submittedName>
        <fullName evidence="16">Oligosaccharide repeat unit polymerase Wzy</fullName>
    </submittedName>
</protein>
<evidence type="ECO:0000313" key="12">
    <source>
        <dbReference type="EMBL" id="AYV91807.1"/>
    </source>
</evidence>
<evidence type="ECO:0000313" key="8">
    <source>
        <dbReference type="EMBL" id="AYV91751.1"/>
    </source>
</evidence>
<dbReference type="EMBL" id="MH256129">
    <property type="protein sequence ID" value="AYV91765.1"/>
    <property type="molecule type" value="Genomic_DNA"/>
</dbReference>
<accession>A0A3G5AXF6</accession>
<evidence type="ECO:0000256" key="5">
    <source>
        <dbReference type="SAM" id="Phobius"/>
    </source>
</evidence>
<dbReference type="EMBL" id="MH256132">
    <property type="protein sequence ID" value="AYV91807.1"/>
    <property type="molecule type" value="Genomic_DNA"/>
</dbReference>
<evidence type="ECO:0000313" key="10">
    <source>
        <dbReference type="EMBL" id="AYV91779.1"/>
    </source>
</evidence>
<feature type="transmembrane region" description="Helical" evidence="5">
    <location>
        <begin position="89"/>
        <end position="108"/>
    </location>
</feature>
<feature type="transmembrane region" description="Helical" evidence="5">
    <location>
        <begin position="218"/>
        <end position="243"/>
    </location>
</feature>
<dbReference type="EMBL" id="MH256127">
    <property type="protein sequence ID" value="AYV91737.1"/>
    <property type="molecule type" value="Genomic_DNA"/>
</dbReference>
<reference evidence="16" key="1">
    <citation type="journal article" date="2018" name="PLoS ONE">
        <title>Discovery of a Streptococcus pneumoniae serotype 33F capsular polysaccharide locus that lacks wcjE and contains a wcyO pseudogene.</title>
        <authorList>
            <person name="Manna S."/>
            <person name="Dunne E.M."/>
            <person name="Ortika B.D."/>
            <person name="Pell C.L."/>
            <person name="Kama M."/>
            <person name="Russell F.M."/>
            <person name="Mungun T."/>
            <person name="Mulholland E.K."/>
            <person name="Hinds J."/>
            <person name="Satzke C."/>
        </authorList>
    </citation>
    <scope>NUCLEOTIDE SEQUENCE</scope>
    <source>
        <strain evidence="8">PMP1348</strain>
        <strain evidence="7">PMP1349</strain>
        <strain evidence="11">PMP1351</strain>
        <strain evidence="12">PMP1352</strain>
        <strain evidence="10">PMP1353</strain>
        <strain evidence="13">PMP1379</strain>
        <strain evidence="14">PMP1380</strain>
        <strain evidence="9">PMP1383</strain>
        <strain evidence="15">PMP1386</strain>
        <strain evidence="16">PMP1387</strain>
    </source>
</reference>
<dbReference type="AlphaFoldDB" id="A0A3G5AXF6"/>
<feature type="transmembrane region" description="Helical" evidence="5">
    <location>
        <begin position="64"/>
        <end position="83"/>
    </location>
</feature>
<evidence type="ECO:0000256" key="1">
    <source>
        <dbReference type="ARBA" id="ARBA00004141"/>
    </source>
</evidence>
<dbReference type="EMBL" id="MH256133">
    <property type="protein sequence ID" value="AYV91821.1"/>
    <property type="molecule type" value="Genomic_DNA"/>
</dbReference>